<keyword evidence="5" id="KW-0378">Hydrolase</keyword>
<dbReference type="Pfam" id="PF00326">
    <property type="entry name" value="Peptidase_S9"/>
    <property type="match status" value="1"/>
</dbReference>
<dbReference type="Pfam" id="PF00930">
    <property type="entry name" value="DPPIV_N"/>
    <property type="match status" value="1"/>
</dbReference>
<keyword evidence="5" id="KW-0031">Aminopeptidase</keyword>
<accession>A0A9P0ERW6</accession>
<dbReference type="Gene3D" id="2.20.70.10">
    <property type="match status" value="1"/>
</dbReference>
<dbReference type="Gene3D" id="2.60.40.780">
    <property type="entry name" value="von Hippel-Lindau disease tumour suppressor, beta domain"/>
    <property type="match status" value="1"/>
</dbReference>
<dbReference type="SUPFAM" id="SSF53474">
    <property type="entry name" value="alpha/beta-Hydrolases"/>
    <property type="match status" value="1"/>
</dbReference>
<keyword evidence="11" id="KW-1185">Reference proteome</keyword>
<comment type="catalytic activity">
    <reaction evidence="1">
        <text>Release of an N-terminal dipeptide, Xaa-Yaa-|-Zaa-, from a polypeptide, preferentially when Yaa is Pro, provided Zaa is neither Pro nor hydroxyproline.</text>
        <dbReference type="EC" id="3.4.14.5"/>
    </reaction>
</comment>
<feature type="region of interest" description="Disordered" evidence="8">
    <location>
        <begin position="261"/>
        <end position="287"/>
    </location>
</feature>
<dbReference type="EMBL" id="CABFOC020000074">
    <property type="protein sequence ID" value="CAH0057248.1"/>
    <property type="molecule type" value="Genomic_DNA"/>
</dbReference>
<evidence type="ECO:0000256" key="7">
    <source>
        <dbReference type="ARBA" id="ARBA00023180"/>
    </source>
</evidence>
<dbReference type="CDD" id="cd00201">
    <property type="entry name" value="WW"/>
    <property type="match status" value="1"/>
</dbReference>
<dbReference type="InterPro" id="IPR029058">
    <property type="entry name" value="AB_hydrolase_fold"/>
</dbReference>
<gene>
    <name evidence="10" type="ORF">CSOL1703_00007022</name>
</gene>
<dbReference type="InterPro" id="IPR037140">
    <property type="entry name" value="VHL_beta_dom_sf"/>
</dbReference>
<dbReference type="InterPro" id="IPR050278">
    <property type="entry name" value="Serine_Prot_S9B/DPPIV"/>
</dbReference>
<dbReference type="GO" id="GO:0008239">
    <property type="term" value="F:dipeptidyl-peptidase activity"/>
    <property type="evidence" value="ECO:0007669"/>
    <property type="project" value="UniProtKB-EC"/>
</dbReference>
<proteinExistence type="inferred from homology"/>
<dbReference type="SUPFAM" id="SSF51045">
    <property type="entry name" value="WW domain"/>
    <property type="match status" value="1"/>
</dbReference>
<comment type="caution">
    <text evidence="10">The sequence shown here is derived from an EMBL/GenBank/DDBJ whole genome shotgun (WGS) entry which is preliminary data.</text>
</comment>
<keyword evidence="6" id="KW-0720">Serine protease</keyword>
<dbReference type="InterPro" id="IPR036020">
    <property type="entry name" value="WW_dom_sf"/>
</dbReference>
<feature type="domain" description="WW" evidence="9">
    <location>
        <begin position="219"/>
        <end position="252"/>
    </location>
</feature>
<name>A0A9P0ERW6_9HYPO</name>
<keyword evidence="5" id="KW-0645">Protease</keyword>
<dbReference type="InterPro" id="IPR036208">
    <property type="entry name" value="VHL_sf"/>
</dbReference>
<dbReference type="SUPFAM" id="SSF82171">
    <property type="entry name" value="DPP6 N-terminal domain-like"/>
    <property type="match status" value="1"/>
</dbReference>
<comment type="similarity">
    <text evidence="2">Belongs to the peptidase S9B family.</text>
</comment>
<evidence type="ECO:0000256" key="6">
    <source>
        <dbReference type="ARBA" id="ARBA00022825"/>
    </source>
</evidence>
<protein>
    <recommendedName>
        <fullName evidence="4">Probable dipeptidyl-aminopeptidase B</fullName>
        <ecNumber evidence="3">3.4.14.5</ecNumber>
    </recommendedName>
</protein>
<organism evidence="10 11">
    <name type="scientific">Clonostachys solani</name>
    <dbReference type="NCBI Taxonomy" id="160281"/>
    <lineage>
        <taxon>Eukaryota</taxon>
        <taxon>Fungi</taxon>
        <taxon>Dikarya</taxon>
        <taxon>Ascomycota</taxon>
        <taxon>Pezizomycotina</taxon>
        <taxon>Sordariomycetes</taxon>
        <taxon>Hypocreomycetidae</taxon>
        <taxon>Hypocreales</taxon>
        <taxon>Bionectriaceae</taxon>
        <taxon>Clonostachys</taxon>
    </lineage>
</organism>
<dbReference type="SUPFAM" id="SSF49468">
    <property type="entry name" value="VHL"/>
    <property type="match status" value="1"/>
</dbReference>
<dbReference type="PROSITE" id="PS50020">
    <property type="entry name" value="WW_DOMAIN_2"/>
    <property type="match status" value="1"/>
</dbReference>
<dbReference type="AlphaFoldDB" id="A0A9P0ERW6"/>
<evidence type="ECO:0000259" key="9">
    <source>
        <dbReference type="PROSITE" id="PS50020"/>
    </source>
</evidence>
<dbReference type="SMART" id="SM00456">
    <property type="entry name" value="WW"/>
    <property type="match status" value="1"/>
</dbReference>
<dbReference type="OrthoDB" id="413400at2759"/>
<evidence type="ECO:0000256" key="3">
    <source>
        <dbReference type="ARBA" id="ARBA00012062"/>
    </source>
</evidence>
<evidence type="ECO:0000256" key="5">
    <source>
        <dbReference type="ARBA" id="ARBA00022438"/>
    </source>
</evidence>
<evidence type="ECO:0000256" key="4">
    <source>
        <dbReference type="ARBA" id="ARBA00014118"/>
    </source>
</evidence>
<dbReference type="PANTHER" id="PTHR11731:SF118">
    <property type="entry name" value="BLR1971 PROTEIN"/>
    <property type="match status" value="1"/>
</dbReference>
<sequence>MSAKLEEQCYSETFVSPQWLPGGKSFWYRRMVHREHKVEFILVDIAKQSIQAAFDHEYLAEQLQKHSKAPIDQRYLPFTWIEIEDNLVRFRFQGHIWQYESQKSLLTWDGQFTQGNPAVAYRHGLYDQPATHVGASVTFINNTRSELDVYFVKPKGESVRYMTFAQGQAFIERSHVGVVWKFVGEESRVKAIYRVPDIRHDTVILGDINIDEYMGTYEDRLPEGWEEQVTETGRKYYIDHNTKTTSWRLPSNSLVAKDHRGVSDDKMEGHKSNQETNDQINPKNVGDNEPEIFVREHRVWLRSAEGDEIPLSGDGTEELPYDKHTITTSPNKHLTIVWQYMDVVSRSVSYSINYMPDDQFSPKLIKTPTDLPGDPIRINRPRLFSHTAKREVDTSDHLFSNPFSIYEIGWSRDGDEYYFLYIQRGHQCRRIIGMKYDGSIRVLLEETSPTFLDLRKLYYYYLSPDKLIWASERDDFNHLYLIDLESGRIQNQITKGHWNVQSVEYVDENKKAIWFSTYGYWENQDPYHVHLARVHFDGSECTLLTEGDGTHSWSYPWPTDGRYYFVDTWSRVDLPPQTVVRCFETGAFQFSLETMTSQGLLDLGWDPAERFHALGRDGSTEIYGLIIRPPNFDAHKNYPIIETIYAGPQDFYTIKSFSRISQQRQWAEEGYIVVQIDGMGTNWRSKAFHDICYKNLKDGGFPDRILWMQAAAKTRRWMDLSRIGIMGSSAGGQNAVSALLHHGDFYKVAVADSGCHDNRLDNYLWNEQWMGYPVDESYAHNSNISHAEKLRDDGKLLLLAGGLDTVVNPASTMRLVQALNKERKDYELLFIPEGGHNCGLKLGARKVKKFLRQHLAP</sequence>
<evidence type="ECO:0000256" key="2">
    <source>
        <dbReference type="ARBA" id="ARBA00006150"/>
    </source>
</evidence>
<feature type="compositionally biased region" description="Basic and acidic residues" evidence="8">
    <location>
        <begin position="261"/>
        <end position="273"/>
    </location>
</feature>
<dbReference type="PANTHER" id="PTHR11731">
    <property type="entry name" value="PROTEASE FAMILY S9B,C DIPEPTIDYL-PEPTIDASE IV-RELATED"/>
    <property type="match status" value="1"/>
</dbReference>
<dbReference type="Proteomes" id="UP000775872">
    <property type="component" value="Unassembled WGS sequence"/>
</dbReference>
<dbReference type="GO" id="GO:0004177">
    <property type="term" value="F:aminopeptidase activity"/>
    <property type="evidence" value="ECO:0007669"/>
    <property type="project" value="UniProtKB-KW"/>
</dbReference>
<evidence type="ECO:0000313" key="10">
    <source>
        <dbReference type="EMBL" id="CAH0057248.1"/>
    </source>
</evidence>
<dbReference type="Gene3D" id="3.40.50.1820">
    <property type="entry name" value="alpha/beta hydrolase"/>
    <property type="match status" value="1"/>
</dbReference>
<evidence type="ECO:0000313" key="11">
    <source>
        <dbReference type="Proteomes" id="UP000775872"/>
    </source>
</evidence>
<dbReference type="Gene3D" id="2.140.10.30">
    <property type="entry name" value="Dipeptidylpeptidase IV, N-terminal domain"/>
    <property type="match status" value="1"/>
</dbReference>
<evidence type="ECO:0000256" key="8">
    <source>
        <dbReference type="SAM" id="MobiDB-lite"/>
    </source>
</evidence>
<dbReference type="GO" id="GO:0006508">
    <property type="term" value="P:proteolysis"/>
    <property type="evidence" value="ECO:0007669"/>
    <property type="project" value="InterPro"/>
</dbReference>
<dbReference type="InterPro" id="IPR002469">
    <property type="entry name" value="Peptidase_S9B_N"/>
</dbReference>
<dbReference type="Pfam" id="PF00397">
    <property type="entry name" value="WW"/>
    <property type="match status" value="1"/>
</dbReference>
<keyword evidence="7" id="KW-0325">Glycoprotein</keyword>
<reference evidence="10" key="1">
    <citation type="submission" date="2021-10" db="EMBL/GenBank/DDBJ databases">
        <authorList>
            <person name="Piombo E."/>
        </authorList>
    </citation>
    <scope>NUCLEOTIDE SEQUENCE</scope>
</reference>
<evidence type="ECO:0000256" key="1">
    <source>
        <dbReference type="ARBA" id="ARBA00001257"/>
    </source>
</evidence>
<dbReference type="InterPro" id="IPR001202">
    <property type="entry name" value="WW_dom"/>
</dbReference>
<dbReference type="GO" id="GO:0008236">
    <property type="term" value="F:serine-type peptidase activity"/>
    <property type="evidence" value="ECO:0007669"/>
    <property type="project" value="UniProtKB-KW"/>
</dbReference>
<dbReference type="InterPro" id="IPR001375">
    <property type="entry name" value="Peptidase_S9_cat"/>
</dbReference>
<dbReference type="EC" id="3.4.14.5" evidence="3"/>